<reference evidence="1" key="1">
    <citation type="submission" date="2012-08" db="EMBL/GenBank/DDBJ databases">
        <title>The Genome Sequence of Wuchereria bancrofti.</title>
        <authorList>
            <consortium name="The Broad Institute Genome Sequencing Platform"/>
            <consortium name="Broad Institute Genome Sequencing Center for Infectious Disease"/>
            <person name="Nutman T.B."/>
            <person name="Fink D.L."/>
            <person name="Russ C."/>
            <person name="Young S."/>
            <person name="Zeng Q."/>
            <person name="Koehrsen M."/>
            <person name="Alvarado L."/>
            <person name="Berlin A."/>
            <person name="Borenstein D."/>
            <person name="Chapman S.B."/>
            <person name="Chen Z."/>
            <person name="Engels R."/>
            <person name="Freedman E."/>
            <person name="Gellesch M."/>
            <person name="Goldberg J."/>
            <person name="Griggs A."/>
            <person name="Gujja S."/>
            <person name="Heilman E.R."/>
            <person name="Heiman D."/>
            <person name="Hepburn T."/>
            <person name="Howarth C."/>
            <person name="Jen D."/>
            <person name="Larson L."/>
            <person name="Lewis B."/>
            <person name="Mehta T."/>
            <person name="Park D."/>
            <person name="Pearson M."/>
            <person name="Richards J."/>
            <person name="Roberts A."/>
            <person name="Saif S."/>
            <person name="Shea T."/>
            <person name="Shenoy N."/>
            <person name="Sisk P."/>
            <person name="Stolte C."/>
            <person name="Sykes S."/>
            <person name="Walk T."/>
            <person name="White J."/>
            <person name="Yandava C."/>
            <person name="Haas B."/>
            <person name="Henn M.R."/>
            <person name="Nusbaum C."/>
            <person name="Birren B."/>
        </authorList>
    </citation>
    <scope>NUCLEOTIDE SEQUENCE</scope>
</reference>
<reference evidence="4" key="3">
    <citation type="submission" date="2015-03" db="EMBL/GenBank/DDBJ databases">
        <title>Wuchereria bancrofti Genome Sequencing Papua New Guinea Strain.</title>
        <authorList>
            <person name="Small S.T."/>
            <person name="Serre D."/>
            <person name="Zimmerman P.A."/>
        </authorList>
    </citation>
    <scope>NUCLEOTIDE SEQUENCE [LARGE SCALE GENOMIC DNA]</scope>
    <source>
        <strain evidence="4">pt0022</strain>
    </source>
</reference>
<dbReference type="OMA" id="QFAEHEK"/>
<dbReference type="EMBL" id="UYWW01012195">
    <property type="protein sequence ID" value="VDM19538.1"/>
    <property type="molecule type" value="Genomic_DNA"/>
</dbReference>
<evidence type="ECO:0000313" key="7">
    <source>
        <dbReference type="WBParaSite" id="mrna-Wban_07227"/>
    </source>
</evidence>
<reference evidence="7" key="6">
    <citation type="submission" date="2024-02" db="UniProtKB">
        <authorList>
            <consortium name="WormBaseParasite"/>
        </authorList>
    </citation>
    <scope>IDENTIFICATION</scope>
    <source>
        <strain evidence="6 7">pt0022</strain>
    </source>
</reference>
<accession>J9FD08</accession>
<reference evidence="4" key="4">
    <citation type="journal article" date="2016" name="Mol. Ecol.">
        <title>Population genomics of the filarial nematode parasite Wuchereria bancrofti from mosquitoes.</title>
        <authorList>
            <person name="Small S.T."/>
            <person name="Reimer L.J."/>
            <person name="Tisch D.J."/>
            <person name="King C.L."/>
            <person name="Christensen B.M."/>
            <person name="Siba P.M."/>
            <person name="Kazura J.W."/>
            <person name="Serre D."/>
            <person name="Zimmerman P.A."/>
        </authorList>
    </citation>
    <scope>NUCLEOTIDE SEQUENCE</scope>
    <source>
        <strain evidence="4">pt0022</strain>
    </source>
</reference>
<keyword evidence="5" id="KW-1185">Reference proteome</keyword>
<evidence type="ECO:0000313" key="4">
    <source>
        <dbReference type="Proteomes" id="UP000093561"/>
    </source>
</evidence>
<dbReference type="WBParaSite" id="mrna-Wban_07227">
    <property type="protein sequence ID" value="mrna-Wban_07227"/>
    <property type="gene ID" value="Wban_07227"/>
</dbReference>
<gene>
    <name evidence="2" type="ORF">WBA_LOCUS10631</name>
    <name evidence="1" type="ORF">WUBG_01609</name>
</gene>
<dbReference type="PANTHER" id="PTHR21174">
    <property type="match status" value="1"/>
</dbReference>
<evidence type="ECO:0000313" key="2">
    <source>
        <dbReference type="EMBL" id="VDM19538.1"/>
    </source>
</evidence>
<evidence type="ECO:0000313" key="5">
    <source>
        <dbReference type="Proteomes" id="UP000270924"/>
    </source>
</evidence>
<dbReference type="PIRSF" id="PIRSF035170">
    <property type="entry name" value="HD_phosphohydro"/>
    <property type="match status" value="1"/>
</dbReference>
<protein>
    <submittedName>
        <fullName evidence="1 6">Uncharacterized protein</fullName>
    </submittedName>
</protein>
<dbReference type="Proteomes" id="UP000004810">
    <property type="component" value="Unassembled WGS sequence"/>
</dbReference>
<reference evidence="3" key="2">
    <citation type="submission" date="2012-08" db="EMBL/GenBank/DDBJ databases">
        <title>The Genome Sequence of Wuchereria bancrofti.</title>
        <authorList>
            <person name="Nutman T.B."/>
            <person name="Fink D.L."/>
            <person name="Russ C."/>
            <person name="Young S."/>
            <person name="Zeng Q."/>
            <person name="Koehrsen M."/>
            <person name="Alvarado L."/>
            <person name="Berlin A."/>
            <person name="Chapman S.B."/>
            <person name="Chen Z."/>
            <person name="Freedman E."/>
            <person name="Gellesch M."/>
            <person name="Goldberg J."/>
            <person name="Griggs A."/>
            <person name="Gujja S."/>
            <person name="Heilman E.R."/>
            <person name="Heiman D."/>
            <person name="Hepburn T."/>
            <person name="Howarth C."/>
            <person name="Jen D."/>
            <person name="Larson L."/>
            <person name="Lewis B."/>
            <person name="Mehta T."/>
            <person name="Park D."/>
            <person name="Pearson M."/>
            <person name="Roberts A."/>
            <person name="Saif S."/>
            <person name="Shea T."/>
            <person name="Shenoy N."/>
            <person name="Sisk P."/>
            <person name="Stolte C."/>
            <person name="Sykes S."/>
            <person name="Walk T."/>
            <person name="White J."/>
            <person name="Yandava C."/>
            <person name="Haas B."/>
            <person name="Henn M.R."/>
            <person name="Nusbaum C."/>
            <person name="Birren B."/>
        </authorList>
    </citation>
    <scope>NUCLEOTIDE SEQUENCE [LARGE SCALE GENOMIC DNA]</scope>
    <source>
        <strain evidence="3">NA</strain>
    </source>
</reference>
<dbReference type="SUPFAM" id="SSF109604">
    <property type="entry name" value="HD-domain/PDEase-like"/>
    <property type="match status" value="1"/>
</dbReference>
<dbReference type="Proteomes" id="UP000270924">
    <property type="component" value="Unassembled WGS sequence"/>
</dbReference>
<evidence type="ECO:0000313" key="3">
    <source>
        <dbReference type="Proteomes" id="UP000004810"/>
    </source>
</evidence>
<dbReference type="WBParaSite" id="maker-PairedContig_5927-snap-gene-0.6-mRNA-1">
    <property type="protein sequence ID" value="maker-PairedContig_5927-snap-gene-0.6-mRNA-1"/>
    <property type="gene ID" value="maker-PairedContig_5927-snap-gene-0.6"/>
</dbReference>
<organism evidence="1 3">
    <name type="scientific">Wuchereria bancrofti</name>
    <dbReference type="NCBI Taxonomy" id="6293"/>
    <lineage>
        <taxon>Eukaryota</taxon>
        <taxon>Metazoa</taxon>
        <taxon>Ecdysozoa</taxon>
        <taxon>Nematoda</taxon>
        <taxon>Chromadorea</taxon>
        <taxon>Rhabditida</taxon>
        <taxon>Spirurina</taxon>
        <taxon>Spiruromorpha</taxon>
        <taxon>Filarioidea</taxon>
        <taxon>Onchocercidae</taxon>
        <taxon>Wuchereria</taxon>
    </lineage>
</organism>
<dbReference type="Proteomes" id="UP000093561">
    <property type="component" value="Unassembled WGS sequence"/>
</dbReference>
<name>J9FD08_WUCBA</name>
<reference evidence="2 5" key="5">
    <citation type="submission" date="2018-11" db="EMBL/GenBank/DDBJ databases">
        <authorList>
            <consortium name="Pathogen Informatics"/>
        </authorList>
    </citation>
    <scope>NUCLEOTIDE SEQUENCE [LARGE SCALE GENOMIC DNA]</scope>
</reference>
<evidence type="ECO:0000313" key="6">
    <source>
        <dbReference type="WBParaSite" id="maker-PairedContig_5927-snap-gene-0.6-mRNA-1"/>
    </source>
</evidence>
<dbReference type="OrthoDB" id="330671at2759"/>
<sequence length="217" mass="25778">MDTTTASCKVALFERWNDLASAFAPDLKEKWWKHLLNIYSERSFYNLKHLNEMFLLFDEYKHKLQEQMATAFAIFFLHAVHDPKCNNNAERSVELLKQFSTETTIDSEYSAILILKSEKHCTDAHLTADTYGEEDVHFLLDFDLAFLGVNKIEYDTHSKNIRKEYDHLNDEEYRQQRLKILKLFMQIPNIYATRELRERFEVQARLNIAKEISELSK</sequence>
<dbReference type="AlphaFoldDB" id="J9FD08"/>
<proteinExistence type="predicted"/>
<dbReference type="STRING" id="6293.J9FD08"/>
<dbReference type="InterPro" id="IPR009218">
    <property type="entry name" value="HD_phosphohydro"/>
</dbReference>
<evidence type="ECO:0000313" key="1">
    <source>
        <dbReference type="EMBL" id="EJW87482.1"/>
    </source>
</evidence>
<dbReference type="PANTHER" id="PTHR21174:SF0">
    <property type="entry name" value="HD PHOSPHOHYDROLASE FAMILY PROTEIN-RELATED"/>
    <property type="match status" value="1"/>
</dbReference>
<dbReference type="EMBL" id="ADBV01000377">
    <property type="protein sequence ID" value="EJW87482.1"/>
    <property type="molecule type" value="Genomic_DNA"/>
</dbReference>